<reference evidence="2" key="1">
    <citation type="submission" date="2016-11" db="UniProtKB">
        <authorList>
            <consortium name="WormBaseParasite"/>
        </authorList>
    </citation>
    <scope>IDENTIFICATION</scope>
</reference>
<keyword evidence="1" id="KW-1185">Reference proteome</keyword>
<accession>A0A1I8GQN1</accession>
<dbReference type="AlphaFoldDB" id="A0A1I8GQN1"/>
<sequence>LANSSLATAGDQRLQNLNNVAAAQQPQISRRGRSLSWPQLIQTNSIFNQQVSKAEDALNTAKGVIYSGPLSSMDLRWDF</sequence>
<organism evidence="1 2">
    <name type="scientific">Macrostomum lignano</name>
    <dbReference type="NCBI Taxonomy" id="282301"/>
    <lineage>
        <taxon>Eukaryota</taxon>
        <taxon>Metazoa</taxon>
        <taxon>Spiralia</taxon>
        <taxon>Lophotrochozoa</taxon>
        <taxon>Platyhelminthes</taxon>
        <taxon>Rhabditophora</taxon>
        <taxon>Macrostomorpha</taxon>
        <taxon>Macrostomida</taxon>
        <taxon>Macrostomidae</taxon>
        <taxon>Macrostomum</taxon>
    </lineage>
</organism>
<dbReference type="Proteomes" id="UP000095280">
    <property type="component" value="Unplaced"/>
</dbReference>
<evidence type="ECO:0000313" key="2">
    <source>
        <dbReference type="WBParaSite" id="maker-uti_cns_0002651-snap-gene-0.6-mRNA-1"/>
    </source>
</evidence>
<proteinExistence type="predicted"/>
<protein>
    <submittedName>
        <fullName evidence="2">SCP domain-containing protein</fullName>
    </submittedName>
</protein>
<evidence type="ECO:0000313" key="1">
    <source>
        <dbReference type="Proteomes" id="UP000095280"/>
    </source>
</evidence>
<dbReference type="WBParaSite" id="maker-uti_cns_0002651-snap-gene-0.6-mRNA-1">
    <property type="protein sequence ID" value="maker-uti_cns_0002651-snap-gene-0.6-mRNA-1"/>
    <property type="gene ID" value="maker-uti_cns_0002651-snap-gene-0.6"/>
</dbReference>
<name>A0A1I8GQN1_9PLAT</name>